<organism evidence="2 3">
    <name type="scientific">Somion occarium</name>
    <dbReference type="NCBI Taxonomy" id="3059160"/>
    <lineage>
        <taxon>Eukaryota</taxon>
        <taxon>Fungi</taxon>
        <taxon>Dikarya</taxon>
        <taxon>Basidiomycota</taxon>
        <taxon>Agaricomycotina</taxon>
        <taxon>Agaricomycetes</taxon>
        <taxon>Polyporales</taxon>
        <taxon>Cerrenaceae</taxon>
        <taxon>Somion</taxon>
    </lineage>
</organism>
<dbReference type="EMBL" id="OZ037944">
    <property type="protein sequence ID" value="CAL1696454.1"/>
    <property type="molecule type" value="Genomic_DNA"/>
</dbReference>
<dbReference type="PANTHER" id="PTHR28265:SF1">
    <property type="entry name" value="MAINTENANCE OF TELOMERE CAPPING PROTEIN 1"/>
    <property type="match status" value="1"/>
</dbReference>
<accession>A0ABP1CNY5</accession>
<evidence type="ECO:0000313" key="2">
    <source>
        <dbReference type="EMBL" id="CAL1696454.1"/>
    </source>
</evidence>
<name>A0ABP1CNY5_9APHY</name>
<evidence type="ECO:0000256" key="1">
    <source>
        <dbReference type="SAM" id="MobiDB-lite"/>
    </source>
</evidence>
<dbReference type="InterPro" id="IPR018814">
    <property type="entry name" value="DUF5427"/>
</dbReference>
<feature type="region of interest" description="Disordered" evidence="1">
    <location>
        <begin position="440"/>
        <end position="461"/>
    </location>
</feature>
<evidence type="ECO:0008006" key="4">
    <source>
        <dbReference type="Google" id="ProtNLM"/>
    </source>
</evidence>
<protein>
    <recommendedName>
        <fullName evidence="4">Maintenance of telomere capping protein 1</fullName>
    </recommendedName>
</protein>
<dbReference type="Proteomes" id="UP001497453">
    <property type="component" value="Chromosome 1"/>
</dbReference>
<reference evidence="3" key="1">
    <citation type="submission" date="2024-04" db="EMBL/GenBank/DDBJ databases">
        <authorList>
            <person name="Shaw F."/>
            <person name="Minotto A."/>
        </authorList>
    </citation>
    <scope>NUCLEOTIDE SEQUENCE [LARGE SCALE GENOMIC DNA]</scope>
</reference>
<proteinExistence type="predicted"/>
<sequence>MATKSKSKQDEVNQLLDDLDSFEMPPPGSAPIVAGTQAPAAGEAEVFAFIDEITQKSTEPPRSSSHLERPLSRAGTPSLRKSTERVKVGGGAVPLLPNSSSSGSPALSRTESSSSRTTVAPPKDVNQNANPGGWGWGSVWSSASAAIQQAKSVVDEQVKNLPKNEQARKWGEGVLEYAKTAQLDKLSKFRVTHSINKYVSHKRFLGQDFKRVGLSTLTDLLNVVAPPISEHEVIQVWLSHDMRGYDGVESLVYRALARILEQVEGGDLVVNRGDESKPKETSSDKRDLGAVDGYEAALKLAQVCNINISVTPSDIHLYQANLDELIKRNIQPPPATSSAQNPTTYSYVYIRIQPFITSVALPESSTSPEGSAASHPSLQFILYLSDPSHQLIHSTITQSIPGKWLDLWDQYDWVEDLVVEAIRLGVEVLGQEYVVSRMGWDKKQEPEEKAEEPTVSVTEAA</sequence>
<dbReference type="Pfam" id="PF10310">
    <property type="entry name" value="DUF5427"/>
    <property type="match status" value="1"/>
</dbReference>
<feature type="compositionally biased region" description="Low complexity" evidence="1">
    <location>
        <begin position="94"/>
        <end position="118"/>
    </location>
</feature>
<evidence type="ECO:0000313" key="3">
    <source>
        <dbReference type="Proteomes" id="UP001497453"/>
    </source>
</evidence>
<feature type="region of interest" description="Disordered" evidence="1">
    <location>
        <begin position="51"/>
        <end position="132"/>
    </location>
</feature>
<gene>
    <name evidence="2" type="ORF">GFSPODELE1_LOCUS1189</name>
</gene>
<keyword evidence="3" id="KW-1185">Reference proteome</keyword>
<dbReference type="PANTHER" id="PTHR28265">
    <property type="entry name" value="MAINTENANCE OF TELOMERE CAPPING PROTEIN 1"/>
    <property type="match status" value="1"/>
</dbReference>
<feature type="compositionally biased region" description="Polar residues" evidence="1">
    <location>
        <begin position="55"/>
        <end position="64"/>
    </location>
</feature>
<feature type="region of interest" description="Disordered" evidence="1">
    <location>
        <begin position="1"/>
        <end position="38"/>
    </location>
</feature>